<comment type="caution">
    <text evidence="2">The sequence shown here is derived from an EMBL/GenBank/DDBJ whole genome shotgun (WGS) entry which is preliminary data.</text>
</comment>
<reference evidence="2" key="1">
    <citation type="submission" date="2020-10" db="EMBL/GenBank/DDBJ databases">
        <authorList>
            <person name="Kikuchi T."/>
        </authorList>
    </citation>
    <scope>NUCLEOTIDE SEQUENCE</scope>
    <source>
        <strain evidence="2">NKZ352</strain>
    </source>
</reference>
<dbReference type="AlphaFoldDB" id="A0A8S1H1M0"/>
<dbReference type="Proteomes" id="UP000835052">
    <property type="component" value="Unassembled WGS sequence"/>
</dbReference>
<gene>
    <name evidence="2" type="ORF">CAUJ_LOCUS5364</name>
</gene>
<feature type="compositionally biased region" description="Polar residues" evidence="1">
    <location>
        <begin position="454"/>
        <end position="463"/>
    </location>
</feature>
<evidence type="ECO:0000313" key="3">
    <source>
        <dbReference type="Proteomes" id="UP000835052"/>
    </source>
</evidence>
<protein>
    <submittedName>
        <fullName evidence="2">Uncharacterized protein</fullName>
    </submittedName>
</protein>
<proteinExistence type="predicted"/>
<feature type="region of interest" description="Disordered" evidence="1">
    <location>
        <begin position="434"/>
        <end position="498"/>
    </location>
</feature>
<evidence type="ECO:0000313" key="2">
    <source>
        <dbReference type="EMBL" id="CAD6189445.1"/>
    </source>
</evidence>
<name>A0A8S1H1M0_9PELO</name>
<feature type="compositionally biased region" description="Acidic residues" evidence="1">
    <location>
        <begin position="435"/>
        <end position="447"/>
    </location>
</feature>
<sequence>MELLRQEVSVAQERLASHRRQEDFSFRMAYFGLLRGILNPSRALPQVVLDDLLDRFQTAREGVIFAERRLAEARRRLSEFELVAQLWALRQSLADQSDSDSSDQSDGSLFMSSEESDAAFLEFQRLQEEAERLYLRLQEQEELFASSAPSALSEALLEDLRQQHHAALEAALAAETTSFEALQRWVLEIDDNLAESPLLSPQHAEIEAESEAESEAEAVVPNSVAESSALGDQVVPGSPEHRYLKAVRATSHDTPEETVDDCPWDFDRRMTKPQSAWDEVAKKAAKSYVQFKKFELKFRQTDKLRDKLEANRLKRFCEKNQNDGLKLQQRRNMDEGWYQQRDTKKWADLCVIARLRVIQMKAYVESTKKNLLLAHVNAGRKPTACEKRTIRNLSRELDTAHSTLRTSQKKANRYAKEFMDSVTKQILVENVTPCDADESSTNCDEDISDKQEISNDNDNISQGSDDDDEKNLRSSDESSSAHEEDSSSGKEMNNACIF</sequence>
<feature type="compositionally biased region" description="Basic and acidic residues" evidence="1">
    <location>
        <begin position="470"/>
        <end position="488"/>
    </location>
</feature>
<dbReference type="EMBL" id="CAJGYM010000010">
    <property type="protein sequence ID" value="CAD6189445.1"/>
    <property type="molecule type" value="Genomic_DNA"/>
</dbReference>
<evidence type="ECO:0000256" key="1">
    <source>
        <dbReference type="SAM" id="MobiDB-lite"/>
    </source>
</evidence>
<accession>A0A8S1H1M0</accession>
<organism evidence="2 3">
    <name type="scientific">Caenorhabditis auriculariae</name>
    <dbReference type="NCBI Taxonomy" id="2777116"/>
    <lineage>
        <taxon>Eukaryota</taxon>
        <taxon>Metazoa</taxon>
        <taxon>Ecdysozoa</taxon>
        <taxon>Nematoda</taxon>
        <taxon>Chromadorea</taxon>
        <taxon>Rhabditida</taxon>
        <taxon>Rhabditina</taxon>
        <taxon>Rhabditomorpha</taxon>
        <taxon>Rhabditoidea</taxon>
        <taxon>Rhabditidae</taxon>
        <taxon>Peloderinae</taxon>
        <taxon>Caenorhabditis</taxon>
    </lineage>
</organism>
<keyword evidence="3" id="KW-1185">Reference proteome</keyword>